<dbReference type="GO" id="GO:0005737">
    <property type="term" value="C:cytoplasm"/>
    <property type="evidence" value="ECO:0007669"/>
    <property type="project" value="TreeGrafter"/>
</dbReference>
<evidence type="ECO:0000256" key="1">
    <source>
        <dbReference type="ARBA" id="ARBA00001962"/>
    </source>
</evidence>
<dbReference type="Proteomes" id="UP000663882">
    <property type="component" value="Unassembled WGS sequence"/>
</dbReference>
<comment type="catalytic activity">
    <reaction evidence="15">
        <text>cholesterol + NADH + O2 + H(+) = 7-dehydrocholesterol + NAD(+) + 2 H2O</text>
        <dbReference type="Rhea" id="RHEA:51644"/>
        <dbReference type="ChEBI" id="CHEBI:15377"/>
        <dbReference type="ChEBI" id="CHEBI:15378"/>
        <dbReference type="ChEBI" id="CHEBI:15379"/>
        <dbReference type="ChEBI" id="CHEBI:16113"/>
        <dbReference type="ChEBI" id="CHEBI:17759"/>
        <dbReference type="ChEBI" id="CHEBI:57540"/>
        <dbReference type="ChEBI" id="CHEBI:57945"/>
        <dbReference type="EC" id="1.14.19.21"/>
    </reaction>
    <physiologicalReaction direction="left-to-right" evidence="15">
        <dbReference type="Rhea" id="RHEA:51645"/>
    </physiologicalReaction>
</comment>
<dbReference type="EMBL" id="CAJNOO010001920">
    <property type="protein sequence ID" value="CAF1214948.1"/>
    <property type="molecule type" value="Genomic_DNA"/>
</dbReference>
<dbReference type="PANTHER" id="PTHR21266">
    <property type="entry name" value="IRON-SULFUR DOMAIN CONTAINING PROTEIN"/>
    <property type="match status" value="1"/>
</dbReference>
<dbReference type="GO" id="GO:0008203">
    <property type="term" value="P:cholesterol metabolic process"/>
    <property type="evidence" value="ECO:0007669"/>
    <property type="project" value="InterPro"/>
</dbReference>
<accession>A0A819IQP7</accession>
<keyword evidence="10" id="KW-0411">Iron-sulfur</keyword>
<dbReference type="SUPFAM" id="SSF55961">
    <property type="entry name" value="Bet v1-like"/>
    <property type="match status" value="1"/>
</dbReference>
<evidence type="ECO:0000256" key="7">
    <source>
        <dbReference type="ARBA" id="ARBA00022989"/>
    </source>
</evidence>
<evidence type="ECO:0000256" key="6">
    <source>
        <dbReference type="ARBA" id="ARBA00022723"/>
    </source>
</evidence>
<dbReference type="Gene3D" id="2.102.10.10">
    <property type="entry name" value="Rieske [2Fe-2S] iron-sulphur domain"/>
    <property type="match status" value="1"/>
</dbReference>
<evidence type="ECO:0000313" key="22">
    <source>
        <dbReference type="EMBL" id="CAF3915757.1"/>
    </source>
</evidence>
<dbReference type="Proteomes" id="UP000663874">
    <property type="component" value="Unassembled WGS sequence"/>
</dbReference>
<proteinExistence type="inferred from homology"/>
<gene>
    <name evidence="21" type="ORF">FNK824_LOCUS13421</name>
    <name evidence="22" type="ORF">OTI717_LOCUS24544</name>
    <name evidence="19" type="ORF">RFH988_LOCUS25327</name>
    <name evidence="20" type="ORF">SEV965_LOCUS27883</name>
</gene>
<comment type="cofactor">
    <cofactor evidence="1">
        <name>Fe cation</name>
        <dbReference type="ChEBI" id="CHEBI:24875"/>
    </cofactor>
</comment>
<dbReference type="InterPro" id="IPR036922">
    <property type="entry name" value="Rieske_2Fe-2S_sf"/>
</dbReference>
<evidence type="ECO:0000256" key="2">
    <source>
        <dbReference type="ARBA" id="ARBA00004370"/>
    </source>
</evidence>
<feature type="transmembrane region" description="Helical" evidence="17">
    <location>
        <begin position="12"/>
        <end position="28"/>
    </location>
</feature>
<feature type="domain" description="Rieske" evidence="18">
    <location>
        <begin position="61"/>
        <end position="157"/>
    </location>
</feature>
<evidence type="ECO:0000256" key="17">
    <source>
        <dbReference type="SAM" id="Phobius"/>
    </source>
</evidence>
<protein>
    <recommendedName>
        <fullName evidence="14">cholesterol 7-desaturase</fullName>
        <ecNumber evidence="14">1.14.19.21</ecNumber>
    </recommendedName>
</protein>
<dbReference type="EMBL" id="CAJNOU010002566">
    <property type="protein sequence ID" value="CAF1332151.1"/>
    <property type="molecule type" value="Genomic_DNA"/>
</dbReference>
<dbReference type="UniPathway" id="UPA01020"/>
<dbReference type="InterPro" id="IPR050584">
    <property type="entry name" value="Cholesterol_7-desaturase"/>
</dbReference>
<evidence type="ECO:0000256" key="10">
    <source>
        <dbReference type="ARBA" id="ARBA00023014"/>
    </source>
</evidence>
<comment type="subcellular location">
    <subcellularLocation>
        <location evidence="2">Membrane</location>
    </subcellularLocation>
</comment>
<evidence type="ECO:0000313" key="23">
    <source>
        <dbReference type="Proteomes" id="UP000663823"/>
    </source>
</evidence>
<dbReference type="Gene3D" id="3.90.380.10">
    <property type="entry name" value="Naphthalene 1,2-dioxygenase Alpha Subunit, Chain A, domain 1"/>
    <property type="match status" value="1"/>
</dbReference>
<dbReference type="GO" id="GO:0046872">
    <property type="term" value="F:metal ion binding"/>
    <property type="evidence" value="ECO:0007669"/>
    <property type="project" value="UniProtKB-KW"/>
</dbReference>
<evidence type="ECO:0000256" key="8">
    <source>
        <dbReference type="ARBA" id="ARBA00023002"/>
    </source>
</evidence>
<evidence type="ECO:0000313" key="19">
    <source>
        <dbReference type="EMBL" id="CAF1214948.1"/>
    </source>
</evidence>
<evidence type="ECO:0000313" key="20">
    <source>
        <dbReference type="EMBL" id="CAF1332151.1"/>
    </source>
</evidence>
<dbReference type="SUPFAM" id="SSF50022">
    <property type="entry name" value="ISP domain"/>
    <property type="match status" value="1"/>
</dbReference>
<dbReference type="PANTHER" id="PTHR21266:SF32">
    <property type="entry name" value="CHOLESTEROL 7-DESATURASE NVD"/>
    <property type="match status" value="1"/>
</dbReference>
<keyword evidence="4 17" id="KW-0812">Transmembrane</keyword>
<evidence type="ECO:0000256" key="5">
    <source>
        <dbReference type="ARBA" id="ARBA00022714"/>
    </source>
</evidence>
<evidence type="ECO:0000256" key="11">
    <source>
        <dbReference type="ARBA" id="ARBA00023136"/>
    </source>
</evidence>
<evidence type="ECO:0000256" key="15">
    <source>
        <dbReference type="ARBA" id="ARBA00047853"/>
    </source>
</evidence>
<keyword evidence="6" id="KW-0479">Metal-binding</keyword>
<evidence type="ECO:0000256" key="13">
    <source>
        <dbReference type="ARBA" id="ARBA00025729"/>
    </source>
</evidence>
<keyword evidence="9" id="KW-0408">Iron</keyword>
<dbReference type="EMBL" id="CAJOBE010001757">
    <property type="protein sequence ID" value="CAF3772090.1"/>
    <property type="molecule type" value="Genomic_DNA"/>
</dbReference>
<evidence type="ECO:0000259" key="18">
    <source>
        <dbReference type="PROSITE" id="PS51296"/>
    </source>
</evidence>
<dbReference type="GO" id="GO:0051537">
    <property type="term" value="F:2 iron, 2 sulfur cluster binding"/>
    <property type="evidence" value="ECO:0007669"/>
    <property type="project" value="UniProtKB-KW"/>
</dbReference>
<organism evidence="22 23">
    <name type="scientific">Rotaria sordida</name>
    <dbReference type="NCBI Taxonomy" id="392033"/>
    <lineage>
        <taxon>Eukaryota</taxon>
        <taxon>Metazoa</taxon>
        <taxon>Spiralia</taxon>
        <taxon>Gnathifera</taxon>
        <taxon>Rotifera</taxon>
        <taxon>Eurotatoria</taxon>
        <taxon>Bdelloidea</taxon>
        <taxon>Philodinida</taxon>
        <taxon>Philodinidae</taxon>
        <taxon>Rotaria</taxon>
    </lineage>
</organism>
<name>A0A819IQP7_9BILA</name>
<feature type="transmembrane region" description="Helical" evidence="17">
    <location>
        <begin position="333"/>
        <end position="355"/>
    </location>
</feature>
<evidence type="ECO:0000256" key="12">
    <source>
        <dbReference type="ARBA" id="ARBA00025712"/>
    </source>
</evidence>
<dbReference type="OrthoDB" id="426882at2759"/>
<evidence type="ECO:0000256" key="16">
    <source>
        <dbReference type="ARBA" id="ARBA00049548"/>
    </source>
</evidence>
<dbReference type="InterPro" id="IPR017941">
    <property type="entry name" value="Rieske_2Fe-2S"/>
</dbReference>
<dbReference type="GO" id="GO:0170056">
    <property type="term" value="F:cholesterol 7-desaturase [NAD(P)H] activity"/>
    <property type="evidence" value="ECO:0007669"/>
    <property type="project" value="UniProtKB-EC"/>
</dbReference>
<evidence type="ECO:0000256" key="4">
    <source>
        <dbReference type="ARBA" id="ARBA00022692"/>
    </source>
</evidence>
<reference evidence="22" key="1">
    <citation type="submission" date="2021-02" db="EMBL/GenBank/DDBJ databases">
        <authorList>
            <person name="Nowell W R."/>
        </authorList>
    </citation>
    <scope>NUCLEOTIDE SEQUENCE</scope>
</reference>
<evidence type="ECO:0000256" key="14">
    <source>
        <dbReference type="ARBA" id="ARBA00026095"/>
    </source>
</evidence>
<comment type="pathway">
    <text evidence="12">Steroid hormone biosynthesis; dafachronic acid biosynthesis.</text>
</comment>
<dbReference type="Pfam" id="PF19298">
    <property type="entry name" value="KshA_C"/>
    <property type="match status" value="1"/>
</dbReference>
<comment type="similarity">
    <text evidence="13">Belongs to the cholesterol 7-desaturase family.</text>
</comment>
<dbReference type="PROSITE" id="PS51296">
    <property type="entry name" value="RIESKE"/>
    <property type="match status" value="1"/>
</dbReference>
<evidence type="ECO:0000256" key="3">
    <source>
        <dbReference type="ARBA" id="ARBA00004972"/>
    </source>
</evidence>
<sequence length="452" mass="54019">MEIITDPFNMSVWTIILIILPILYYIYYRKFRIFIYDQPEKVTKGKTIRGKCPPSYPNGWFWLIDSCDLARGDVKFIQYCGRDVVLFRGYDGKPYVLEAYCSHMGSNLGVGGRIRDINCIECPFHGWIFDGETGTCIFSYDNRKIPRKVDTFKYIDIERCTPYISNDQQSTIYLQKIAENQETKLKKYECREMNGSIFAWYHANEELRNKPLYELFDIKDEINRNNMEVRGESINYVNCHIQEIPENGSDIRHFDFLHESILDSISFIKFKWSLLAESGSTPNLREIMTHSNPNANAYKMHLFDRFLNEDNLHYINTMSLDCSLNLFNKYEIFLFNITGFQIGPSMVYLFLWSPYFKLTFFHTLTPLEKFHQRVVHRIITSTWMPYWLSALLLMGEVKQLYSDLKIWNYKIFSEQLKYNTQNYTDKCLYSYRNWYAQFYDGCYERESKSLYW</sequence>
<dbReference type="GO" id="GO:0016020">
    <property type="term" value="C:membrane"/>
    <property type="evidence" value="ECO:0007669"/>
    <property type="project" value="UniProtKB-SubCell"/>
</dbReference>
<keyword evidence="8" id="KW-0560">Oxidoreductase</keyword>
<dbReference type="AlphaFoldDB" id="A0A819IQP7"/>
<keyword evidence="11 17" id="KW-0472">Membrane</keyword>
<keyword evidence="7 17" id="KW-1133">Transmembrane helix</keyword>
<dbReference type="EMBL" id="CAJOAX010004663">
    <property type="protein sequence ID" value="CAF3915757.1"/>
    <property type="molecule type" value="Genomic_DNA"/>
</dbReference>
<dbReference type="EC" id="1.14.19.21" evidence="14"/>
<comment type="pathway">
    <text evidence="3">Hormone biosynthesis.</text>
</comment>
<evidence type="ECO:0000256" key="9">
    <source>
        <dbReference type="ARBA" id="ARBA00023004"/>
    </source>
</evidence>
<evidence type="ECO:0000313" key="21">
    <source>
        <dbReference type="EMBL" id="CAF3772090.1"/>
    </source>
</evidence>
<keyword evidence="5" id="KW-0001">2Fe-2S</keyword>
<dbReference type="InterPro" id="IPR045605">
    <property type="entry name" value="KshA-like_C"/>
</dbReference>
<comment type="caution">
    <text evidence="22">The sequence shown here is derived from an EMBL/GenBank/DDBJ whole genome shotgun (WGS) entry which is preliminary data.</text>
</comment>
<comment type="catalytic activity">
    <reaction evidence="16">
        <text>cholesterol + NADPH + O2 + H(+) = 7-dehydrocholesterol + NADP(+) + 2 H2O</text>
        <dbReference type="Rhea" id="RHEA:45024"/>
        <dbReference type="ChEBI" id="CHEBI:15377"/>
        <dbReference type="ChEBI" id="CHEBI:15378"/>
        <dbReference type="ChEBI" id="CHEBI:15379"/>
        <dbReference type="ChEBI" id="CHEBI:16113"/>
        <dbReference type="ChEBI" id="CHEBI:17759"/>
        <dbReference type="ChEBI" id="CHEBI:57783"/>
        <dbReference type="ChEBI" id="CHEBI:58349"/>
        <dbReference type="EC" id="1.14.19.21"/>
    </reaction>
    <physiologicalReaction direction="left-to-right" evidence="16">
        <dbReference type="Rhea" id="RHEA:45025"/>
    </physiologicalReaction>
</comment>
<dbReference type="Proteomes" id="UP000663823">
    <property type="component" value="Unassembled WGS sequence"/>
</dbReference>
<dbReference type="Proteomes" id="UP000663889">
    <property type="component" value="Unassembled WGS sequence"/>
</dbReference>
<dbReference type="Pfam" id="PF00355">
    <property type="entry name" value="Rieske"/>
    <property type="match status" value="1"/>
</dbReference>